<dbReference type="OrthoDB" id="5064767at2759"/>
<dbReference type="RefSeq" id="XP_046049858.1">
    <property type="nucleotide sequence ID" value="XM_046195534.1"/>
</dbReference>
<comment type="caution">
    <text evidence="2">The sequence shown here is derived from an EMBL/GenBank/DDBJ whole genome shotgun (WGS) entry which is preliminary data.</text>
</comment>
<feature type="region of interest" description="Disordered" evidence="1">
    <location>
        <begin position="342"/>
        <end position="373"/>
    </location>
</feature>
<sequence>MHHIYRPTVPQKRLQLLKADLGQTMLASTYGTQPPLSMPIDPQLSYPYYPESSGFQSHNSQAASSHYPDAPVFDYQSYSPHLSGPQLHEPQPNLGDDQSYTFSPQYYDPGSSGPYAYSNAALENPFSNSGMFFGTENYDAGLDSRLGDYEPSLRYPLPDPNVHNWLRNDLDESEKEVLPWYPSENMAGRLNQATYSDPHNLGNWGYNGQPYDEPPTYTPNYQEYAPYIYPSELHQPYGNELQGVQAFNDDYAADQYNTHGDSNALDAPSPIIEYRSYGQKSNAPLQTISISAPRAVFMWKRAHSRAHCLGDVNHSGDSSDVSWESLPYISKLNIKTMSNNNDEQARRAQAAQNAQPASNGTQPQNLTPQQSEQAHIRAALRVGYISPEVTWQNRQLNAGVPYQQVISGGSNSQSALQPGQGSGSRTADISNFPTVQTGGTQLGDDRMMWARNFMRGPSAPLTLPPAPTGLHPGDLPAHIKNPVPKPDDANPPENEQSRQ</sequence>
<feature type="compositionally biased region" description="Polar residues" evidence="1">
    <location>
        <begin position="358"/>
        <end position="373"/>
    </location>
</feature>
<dbReference type="EMBL" id="JAGMUX010000007">
    <property type="protein sequence ID" value="KAH7253611.1"/>
    <property type="molecule type" value="Genomic_DNA"/>
</dbReference>
<reference evidence="2" key="1">
    <citation type="journal article" date="2021" name="Nat. Commun.">
        <title>Genetic determinants of endophytism in the Arabidopsis root mycobiome.</title>
        <authorList>
            <person name="Mesny F."/>
            <person name="Miyauchi S."/>
            <person name="Thiergart T."/>
            <person name="Pickel B."/>
            <person name="Atanasova L."/>
            <person name="Karlsson M."/>
            <person name="Huettel B."/>
            <person name="Barry K.W."/>
            <person name="Haridas S."/>
            <person name="Chen C."/>
            <person name="Bauer D."/>
            <person name="Andreopoulos W."/>
            <person name="Pangilinan J."/>
            <person name="LaButti K."/>
            <person name="Riley R."/>
            <person name="Lipzen A."/>
            <person name="Clum A."/>
            <person name="Drula E."/>
            <person name="Henrissat B."/>
            <person name="Kohler A."/>
            <person name="Grigoriev I.V."/>
            <person name="Martin F.M."/>
            <person name="Hacquard S."/>
        </authorList>
    </citation>
    <scope>NUCLEOTIDE SEQUENCE</scope>
    <source>
        <strain evidence="2">MPI-CAGE-AT-0023</strain>
    </source>
</reference>
<evidence type="ECO:0000256" key="1">
    <source>
        <dbReference type="SAM" id="MobiDB-lite"/>
    </source>
</evidence>
<name>A0A9P9HAC5_FUSRE</name>
<accession>A0A9P9HAC5</accession>
<keyword evidence="3" id="KW-1185">Reference proteome</keyword>
<protein>
    <submittedName>
        <fullName evidence="2">Uncharacterized protein</fullName>
    </submittedName>
</protein>
<feature type="compositionally biased region" description="Low complexity" evidence="1">
    <location>
        <begin position="342"/>
        <end position="357"/>
    </location>
</feature>
<dbReference type="Proteomes" id="UP000720189">
    <property type="component" value="Unassembled WGS sequence"/>
</dbReference>
<evidence type="ECO:0000313" key="3">
    <source>
        <dbReference type="Proteomes" id="UP000720189"/>
    </source>
</evidence>
<feature type="region of interest" description="Disordered" evidence="1">
    <location>
        <begin position="78"/>
        <end position="102"/>
    </location>
</feature>
<feature type="region of interest" description="Disordered" evidence="1">
    <location>
        <begin position="409"/>
        <end position="442"/>
    </location>
</feature>
<proteinExistence type="predicted"/>
<feature type="region of interest" description="Disordered" evidence="1">
    <location>
        <begin position="457"/>
        <end position="499"/>
    </location>
</feature>
<feature type="compositionally biased region" description="Polar residues" evidence="1">
    <location>
        <begin position="409"/>
        <end position="439"/>
    </location>
</feature>
<gene>
    <name evidence="2" type="ORF">BKA55DRAFT_593296</name>
</gene>
<organism evidence="2 3">
    <name type="scientific">Fusarium redolens</name>
    <dbReference type="NCBI Taxonomy" id="48865"/>
    <lineage>
        <taxon>Eukaryota</taxon>
        <taxon>Fungi</taxon>
        <taxon>Dikarya</taxon>
        <taxon>Ascomycota</taxon>
        <taxon>Pezizomycotina</taxon>
        <taxon>Sordariomycetes</taxon>
        <taxon>Hypocreomycetidae</taxon>
        <taxon>Hypocreales</taxon>
        <taxon>Nectriaceae</taxon>
        <taxon>Fusarium</taxon>
        <taxon>Fusarium redolens species complex</taxon>
    </lineage>
</organism>
<dbReference type="AlphaFoldDB" id="A0A9P9HAC5"/>
<evidence type="ECO:0000313" key="2">
    <source>
        <dbReference type="EMBL" id="KAH7253611.1"/>
    </source>
</evidence>
<dbReference type="GeneID" id="70225488"/>